<dbReference type="GO" id="GO:0042797">
    <property type="term" value="P:tRNA transcription by RNA polymerase III"/>
    <property type="evidence" value="ECO:0007669"/>
    <property type="project" value="TreeGrafter"/>
</dbReference>
<feature type="compositionally biased region" description="Low complexity" evidence="5">
    <location>
        <begin position="124"/>
        <end position="137"/>
    </location>
</feature>
<feature type="compositionally biased region" description="Polar residues" evidence="5">
    <location>
        <begin position="427"/>
        <end position="460"/>
    </location>
</feature>
<keyword evidence="3" id="KW-0804">Transcription</keyword>
<dbReference type="VEuPathDB" id="FungiDB:HMPREF1541_03795"/>
<dbReference type="EMBL" id="KB822719">
    <property type="protein sequence ID" value="ETN41856.1"/>
    <property type="molecule type" value="Genomic_DNA"/>
</dbReference>
<name>W2RZD6_CYPE1</name>
<feature type="compositionally biased region" description="Low complexity" evidence="5">
    <location>
        <begin position="147"/>
        <end position="157"/>
    </location>
</feature>
<comment type="subcellular location">
    <subcellularLocation>
        <location evidence="1">Nucleus</location>
    </subcellularLocation>
</comment>
<organism evidence="6 7">
    <name type="scientific">Cyphellophora europaea (strain CBS 101466)</name>
    <name type="common">Phialophora europaea</name>
    <dbReference type="NCBI Taxonomy" id="1220924"/>
    <lineage>
        <taxon>Eukaryota</taxon>
        <taxon>Fungi</taxon>
        <taxon>Dikarya</taxon>
        <taxon>Ascomycota</taxon>
        <taxon>Pezizomycotina</taxon>
        <taxon>Eurotiomycetes</taxon>
        <taxon>Chaetothyriomycetidae</taxon>
        <taxon>Chaetothyriales</taxon>
        <taxon>Cyphellophoraceae</taxon>
        <taxon>Cyphellophora</taxon>
    </lineage>
</organism>
<feature type="compositionally biased region" description="Basic residues" evidence="5">
    <location>
        <begin position="256"/>
        <end position="265"/>
    </location>
</feature>
<dbReference type="Proteomes" id="UP000030752">
    <property type="component" value="Unassembled WGS sequence"/>
</dbReference>
<dbReference type="STRING" id="1220924.W2RZD6"/>
<feature type="compositionally biased region" description="Basic and acidic residues" evidence="5">
    <location>
        <begin position="241"/>
        <end position="255"/>
    </location>
</feature>
<feature type="compositionally biased region" description="Basic and acidic residues" evidence="5">
    <location>
        <begin position="543"/>
        <end position="555"/>
    </location>
</feature>
<protein>
    <recommendedName>
        <fullName evidence="8">DNA-directed RNA polymerase III subunit RPC4</fullName>
    </recommendedName>
</protein>
<dbReference type="InParanoid" id="W2RZD6"/>
<keyword evidence="4" id="KW-0539">Nucleus</keyword>
<evidence type="ECO:0000313" key="6">
    <source>
        <dbReference type="EMBL" id="ETN41856.1"/>
    </source>
</evidence>
<evidence type="ECO:0000256" key="1">
    <source>
        <dbReference type="ARBA" id="ARBA00004123"/>
    </source>
</evidence>
<dbReference type="InterPro" id="IPR007811">
    <property type="entry name" value="RPC4"/>
</dbReference>
<dbReference type="RefSeq" id="XP_008716365.1">
    <property type="nucleotide sequence ID" value="XM_008718143.1"/>
</dbReference>
<accession>W2RZD6</accession>
<dbReference type="AlphaFoldDB" id="W2RZD6"/>
<keyword evidence="2" id="KW-0240">DNA-directed RNA polymerase</keyword>
<dbReference type="eggNOG" id="KOG3122">
    <property type="taxonomic scope" value="Eukaryota"/>
</dbReference>
<reference evidence="6 7" key="1">
    <citation type="submission" date="2013-03" db="EMBL/GenBank/DDBJ databases">
        <title>The Genome Sequence of Phialophora europaea CBS 101466.</title>
        <authorList>
            <consortium name="The Broad Institute Genomics Platform"/>
            <person name="Cuomo C."/>
            <person name="de Hoog S."/>
            <person name="Gorbushina A."/>
            <person name="Walker B."/>
            <person name="Young S.K."/>
            <person name="Zeng Q."/>
            <person name="Gargeya S."/>
            <person name="Fitzgerald M."/>
            <person name="Haas B."/>
            <person name="Abouelleil A."/>
            <person name="Allen A.W."/>
            <person name="Alvarado L."/>
            <person name="Arachchi H.M."/>
            <person name="Berlin A.M."/>
            <person name="Chapman S.B."/>
            <person name="Gainer-Dewar J."/>
            <person name="Goldberg J."/>
            <person name="Griggs A."/>
            <person name="Gujja S."/>
            <person name="Hansen M."/>
            <person name="Howarth C."/>
            <person name="Imamovic A."/>
            <person name="Ireland A."/>
            <person name="Larimer J."/>
            <person name="McCowan C."/>
            <person name="Murphy C."/>
            <person name="Pearson M."/>
            <person name="Poon T.W."/>
            <person name="Priest M."/>
            <person name="Roberts A."/>
            <person name="Saif S."/>
            <person name="Shea T."/>
            <person name="Sisk P."/>
            <person name="Sykes S."/>
            <person name="Wortman J."/>
            <person name="Nusbaum C."/>
            <person name="Birren B."/>
        </authorList>
    </citation>
    <scope>NUCLEOTIDE SEQUENCE [LARGE SCALE GENOMIC DNA]</scope>
    <source>
        <strain evidence="6 7">CBS 101466</strain>
    </source>
</reference>
<dbReference type="PANTHER" id="PTHR13408">
    <property type="entry name" value="DNA-DIRECTED RNA POLYMERASE III"/>
    <property type="match status" value="1"/>
</dbReference>
<feature type="compositionally biased region" description="Polar residues" evidence="5">
    <location>
        <begin position="1"/>
        <end position="10"/>
    </location>
</feature>
<evidence type="ECO:0000256" key="4">
    <source>
        <dbReference type="ARBA" id="ARBA00023242"/>
    </source>
</evidence>
<feature type="compositionally biased region" description="Gly residues" evidence="5">
    <location>
        <begin position="61"/>
        <end position="72"/>
    </location>
</feature>
<proteinExistence type="predicted"/>
<feature type="region of interest" description="Disordered" evidence="5">
    <location>
        <begin position="405"/>
        <end position="460"/>
    </location>
</feature>
<feature type="compositionally biased region" description="Low complexity" evidence="5">
    <location>
        <begin position="13"/>
        <end position="22"/>
    </location>
</feature>
<keyword evidence="7" id="KW-1185">Reference proteome</keyword>
<feature type="region of interest" description="Disordered" evidence="5">
    <location>
        <begin position="1"/>
        <end position="341"/>
    </location>
</feature>
<feature type="compositionally biased region" description="Basic and acidic residues" evidence="5">
    <location>
        <begin position="27"/>
        <end position="45"/>
    </location>
</feature>
<dbReference type="Pfam" id="PF05132">
    <property type="entry name" value="RNA_pol_Rpc4"/>
    <property type="match status" value="1"/>
</dbReference>
<evidence type="ECO:0000256" key="2">
    <source>
        <dbReference type="ARBA" id="ARBA00022478"/>
    </source>
</evidence>
<sequence length="583" mass="61735">MSNPSSNRSTPIPRGRPAPRAGYTRKSKAERERYAAEQADREKQRNPTPSDPLSSARGRAGARGAGQAGRGGTNREQGHQRGDGTGFSVFGGNIGAAKTRNKDAAQGREEWLAGGARTKEEIEQQAASAAQVQATSSGGKGLVTADVSASGVVTVGKGTSGPGVYEIVVPEDDEGEVERRDIERIWISSDDEAADAEIEDEQEDDIVTSKGKRRADSGTKPRIRKSAGGGGGLRPVRAPRTRVDTDDLQDEDTKGKRAGALRKPKREAAAAQVILDDSDAMEVDPPVISTADNDDGQPLKSPPSSPEVKKKALAATTRRLSGPRTKSAAGHQETQEERAERLRVVDDTNKLLSIFAPNHLTTGTMTAASKNKAKAKATIQALEEGKLFLMQFPPITPLLVNPAAHVETDGDGEGDDVKVKSEHEVGTASTAPQQQKGATTHKSSGQAVPQPSSGLLTADSTAKLPHGRVGKLNVHASGKISLDWGGCSLDVKLGTEVDFLQDAVLLEQRLQPEQGQQDGTAEAAAAARDEDEAMENGEEDTDNEKGKRGKEKDTDEATNAKAYPLGQVHAKLVVTPDFARLFD</sequence>
<feature type="compositionally biased region" description="Acidic residues" evidence="5">
    <location>
        <begin position="189"/>
        <end position="206"/>
    </location>
</feature>
<evidence type="ECO:0000256" key="5">
    <source>
        <dbReference type="SAM" id="MobiDB-lite"/>
    </source>
</evidence>
<feature type="compositionally biased region" description="Acidic residues" evidence="5">
    <location>
        <begin position="529"/>
        <end position="542"/>
    </location>
</feature>
<evidence type="ECO:0008006" key="8">
    <source>
        <dbReference type="Google" id="ProtNLM"/>
    </source>
</evidence>
<dbReference type="GeneID" id="19971134"/>
<dbReference type="GO" id="GO:0005666">
    <property type="term" value="C:RNA polymerase III complex"/>
    <property type="evidence" value="ECO:0007669"/>
    <property type="project" value="InterPro"/>
</dbReference>
<feature type="region of interest" description="Disordered" evidence="5">
    <location>
        <begin position="510"/>
        <end position="563"/>
    </location>
</feature>
<dbReference type="GO" id="GO:0003677">
    <property type="term" value="F:DNA binding"/>
    <property type="evidence" value="ECO:0007669"/>
    <property type="project" value="InterPro"/>
</dbReference>
<dbReference type="PANTHER" id="PTHR13408:SF0">
    <property type="entry name" value="DNA-DIRECTED RNA POLYMERASE III SUBUNIT RPC4"/>
    <property type="match status" value="1"/>
</dbReference>
<evidence type="ECO:0000256" key="3">
    <source>
        <dbReference type="ARBA" id="ARBA00023163"/>
    </source>
</evidence>
<evidence type="ECO:0000313" key="7">
    <source>
        <dbReference type="Proteomes" id="UP000030752"/>
    </source>
</evidence>
<dbReference type="HOGENOM" id="CLU_467695_0_0_1"/>
<gene>
    <name evidence="6" type="ORF">HMPREF1541_03795</name>
</gene>
<dbReference type="OrthoDB" id="5836119at2759"/>
<feature type="compositionally biased region" description="Basic and acidic residues" evidence="5">
    <location>
        <begin position="415"/>
        <end position="425"/>
    </location>
</feature>
<feature type="compositionally biased region" description="Basic and acidic residues" evidence="5">
    <location>
        <begin position="100"/>
        <end position="122"/>
    </location>
</feature>